<keyword evidence="7" id="KW-1185">Reference proteome</keyword>
<keyword evidence="1" id="KW-0732">Signal</keyword>
<dbReference type="OrthoDB" id="9798876at2"/>
<dbReference type="KEGG" id="rhi:NGR_b13860"/>
<reference evidence="7" key="1">
    <citation type="journal article" date="2004" name="J. Bacteriol.">
        <title>An evolutionary hot spot: the pNGR234b replicon of Rhizobium sp. strain NGR234.</title>
        <authorList>
            <person name="Streit W.R."/>
            <person name="Schmitz R.A."/>
            <person name="Perret X."/>
            <person name="Staehelin C."/>
            <person name="Deakin W.J."/>
            <person name="Raasch C."/>
            <person name="Liesegang H."/>
            <person name="Broughton W.J."/>
        </authorList>
    </citation>
    <scope>NUCLEOTIDE SEQUENCE [LARGE SCALE GENOMIC DNA]</scope>
    <source>
        <strain evidence="7">NBRC 101917 / NGR234</strain>
    </source>
</reference>
<protein>
    <submittedName>
        <fullName evidence="6">Exopolysaccharide production protein ExoF2</fullName>
    </submittedName>
</protein>
<reference evidence="6 7" key="2">
    <citation type="journal article" date="2009" name="Appl. Environ. Microbiol.">
        <title>Rhizobium sp. strain NGR234 possesses a remarkable number of secretion systems.</title>
        <authorList>
            <person name="Schmeisser C."/>
            <person name="Liesegang H."/>
            <person name="Krysciak D."/>
            <person name="Bakkou N."/>
            <person name="Le Quere A."/>
            <person name="Wollherr A."/>
            <person name="Heinemeyer I."/>
            <person name="Morgenstern B."/>
            <person name="Pommerening-Roeser A."/>
            <person name="Flores M."/>
            <person name="Palacios R."/>
            <person name="Brenner S."/>
            <person name="Gottschalk G."/>
            <person name="Schmitz R.A."/>
            <person name="Broughton W.J."/>
            <person name="Perret X."/>
            <person name="Strittmatter A.W."/>
            <person name="Streit W.R."/>
        </authorList>
    </citation>
    <scope>NUCLEOTIDE SEQUENCE [LARGE SCALE GENOMIC DNA]</scope>
    <source>
        <strain evidence="7">NBRC 101917 / NGR234</strain>
    </source>
</reference>
<gene>
    <name evidence="6" type="primary">exoF2</name>
    <name evidence="6" type="ordered locus">NGR_b13860</name>
</gene>
<dbReference type="GO" id="GO:0015159">
    <property type="term" value="F:polysaccharide transmembrane transporter activity"/>
    <property type="evidence" value="ECO:0007669"/>
    <property type="project" value="InterPro"/>
</dbReference>
<dbReference type="HOGENOM" id="CLU_037300_1_0_5"/>
<evidence type="ECO:0000259" key="5">
    <source>
        <dbReference type="Pfam" id="PF25994"/>
    </source>
</evidence>
<dbReference type="EMBL" id="CP000874">
    <property type="protein sequence ID" value="ACP22837.1"/>
    <property type="molecule type" value="Genomic_DNA"/>
</dbReference>
<feature type="coiled-coil region" evidence="2">
    <location>
        <begin position="264"/>
        <end position="298"/>
    </location>
</feature>
<evidence type="ECO:0000313" key="6">
    <source>
        <dbReference type="EMBL" id="ACP22837.1"/>
    </source>
</evidence>
<keyword evidence="6" id="KW-0614">Plasmid</keyword>
<evidence type="ECO:0000256" key="2">
    <source>
        <dbReference type="SAM" id="Coils"/>
    </source>
</evidence>
<organism evidence="6 7">
    <name type="scientific">Sinorhizobium fredii (strain NBRC 101917 / NGR234)</name>
    <dbReference type="NCBI Taxonomy" id="394"/>
    <lineage>
        <taxon>Bacteria</taxon>
        <taxon>Pseudomonadati</taxon>
        <taxon>Pseudomonadota</taxon>
        <taxon>Alphaproteobacteria</taxon>
        <taxon>Hyphomicrobiales</taxon>
        <taxon>Rhizobiaceae</taxon>
        <taxon>Sinorhizobium/Ensifer group</taxon>
        <taxon>Sinorhizobium</taxon>
    </lineage>
</organism>
<evidence type="ECO:0000256" key="3">
    <source>
        <dbReference type="SAM" id="MobiDB-lite"/>
    </source>
</evidence>
<feature type="coiled-coil region" evidence="2">
    <location>
        <begin position="344"/>
        <end position="393"/>
    </location>
</feature>
<dbReference type="AlphaFoldDB" id="C3KRX9"/>
<feature type="region of interest" description="Disordered" evidence="3">
    <location>
        <begin position="1"/>
        <end position="25"/>
    </location>
</feature>
<feature type="domain" description="Polysaccharide export protein N-terminal" evidence="4">
    <location>
        <begin position="64"/>
        <end position="150"/>
    </location>
</feature>
<dbReference type="Pfam" id="PF02563">
    <property type="entry name" value="Poly_export"/>
    <property type="match status" value="1"/>
</dbReference>
<geneLocation type="plasmid" evidence="7">
    <name>sym pNGR234b</name>
</geneLocation>
<dbReference type="Proteomes" id="UP000001054">
    <property type="component" value="Plasmid pNGR234b"/>
</dbReference>
<dbReference type="InterPro" id="IPR058781">
    <property type="entry name" value="HH_AprE-like"/>
</dbReference>
<accession>C3KRX9</accession>
<proteinExistence type="predicted"/>
<dbReference type="Gene3D" id="3.10.560.10">
    <property type="entry name" value="Outer membrane lipoprotein wza domain like"/>
    <property type="match status" value="1"/>
</dbReference>
<feature type="domain" description="AprE-like long alpha-helical hairpin" evidence="5">
    <location>
        <begin position="207"/>
        <end position="390"/>
    </location>
</feature>
<evidence type="ECO:0000256" key="1">
    <source>
        <dbReference type="ARBA" id="ARBA00022729"/>
    </source>
</evidence>
<dbReference type="PANTHER" id="PTHR33619:SF3">
    <property type="entry name" value="POLYSACCHARIDE EXPORT PROTEIN GFCE-RELATED"/>
    <property type="match status" value="1"/>
</dbReference>
<name>C3KRX9_SINFN</name>
<dbReference type="PATRIC" id="fig|394.7.peg.1791"/>
<evidence type="ECO:0000313" key="7">
    <source>
        <dbReference type="Proteomes" id="UP000001054"/>
    </source>
</evidence>
<dbReference type="InterPro" id="IPR003715">
    <property type="entry name" value="Poly_export_N"/>
</dbReference>
<dbReference type="Pfam" id="PF25994">
    <property type="entry name" value="HH_AprE"/>
    <property type="match status" value="1"/>
</dbReference>
<sequence>MMHKLLRAPSRHKRRNKKEPRCPDTQFPWTARVSTSSIGRSLRSLGLAAALSVIAIGTPTISMATEEYLLGPQDKVRIKIYEWRASRDQIFQWTGLNDDFTISAGGSLSLPFAGEIRAAGLTPSGLAYAISDELMRNMGLGMRPDASVEVVQHRPFYIVGHVMQPGEFPYRPDLTVLQALSIAGGLRMREESIARFEREVIQGRGDVNLLALENTSLLARKARLEAELKNAENIQFPPSLVARQNDRAVALLMEQEQSISRVRREGMQTQVRALENLREFLEKELASLDAQLVFHDKQIRSIQKELTDVSSLVSKGLAAAPREMSLDRALTQYQSERLTAETSLLRARQEISRTEITILELRNRYTNEVTVTLRETQAELDALSRKAETAIQLLHESEIAAPRLLALRAKAARAKPVYTIVRTANGRSEELPATESTVVRPGDTLKVEIPMPDLEDFGEIGPASVISGITTLSIDQTTSREPNVQ</sequence>
<evidence type="ECO:0000259" key="4">
    <source>
        <dbReference type="Pfam" id="PF02563"/>
    </source>
</evidence>
<feature type="compositionally biased region" description="Basic residues" evidence="3">
    <location>
        <begin position="1"/>
        <end position="18"/>
    </location>
</feature>
<dbReference type="PANTHER" id="PTHR33619">
    <property type="entry name" value="POLYSACCHARIDE EXPORT PROTEIN GFCE-RELATED"/>
    <property type="match status" value="1"/>
</dbReference>
<dbReference type="InterPro" id="IPR049712">
    <property type="entry name" value="Poly_export"/>
</dbReference>
<dbReference type="RefSeq" id="WP_015887478.1">
    <property type="nucleotide sequence ID" value="NC_012586.1"/>
</dbReference>
<keyword evidence="2" id="KW-0175">Coiled coil</keyword>